<evidence type="ECO:0000256" key="1">
    <source>
        <dbReference type="SAM" id="Phobius"/>
    </source>
</evidence>
<proteinExistence type="predicted"/>
<dbReference type="Proteomes" id="UP001228049">
    <property type="component" value="Unassembled WGS sequence"/>
</dbReference>
<evidence type="ECO:0000313" key="3">
    <source>
        <dbReference type="Proteomes" id="UP001228049"/>
    </source>
</evidence>
<keyword evidence="1" id="KW-0472">Membrane</keyword>
<keyword evidence="1" id="KW-1133">Transmembrane helix</keyword>
<organism evidence="2 3">
    <name type="scientific">Dissostichus eleginoides</name>
    <name type="common">Patagonian toothfish</name>
    <name type="synonym">Dissostichus amissus</name>
    <dbReference type="NCBI Taxonomy" id="100907"/>
    <lineage>
        <taxon>Eukaryota</taxon>
        <taxon>Metazoa</taxon>
        <taxon>Chordata</taxon>
        <taxon>Craniata</taxon>
        <taxon>Vertebrata</taxon>
        <taxon>Euteleostomi</taxon>
        <taxon>Actinopterygii</taxon>
        <taxon>Neopterygii</taxon>
        <taxon>Teleostei</taxon>
        <taxon>Neoteleostei</taxon>
        <taxon>Acanthomorphata</taxon>
        <taxon>Eupercaria</taxon>
        <taxon>Perciformes</taxon>
        <taxon>Notothenioidei</taxon>
        <taxon>Nototheniidae</taxon>
        <taxon>Dissostichus</taxon>
    </lineage>
</organism>
<accession>A0AAD9F2A7</accession>
<reference evidence="2" key="1">
    <citation type="submission" date="2023-04" db="EMBL/GenBank/DDBJ databases">
        <title>Chromosome-level genome of Chaenocephalus aceratus.</title>
        <authorList>
            <person name="Park H."/>
        </authorList>
    </citation>
    <scope>NUCLEOTIDE SEQUENCE</scope>
    <source>
        <strain evidence="2">DE</strain>
        <tissue evidence="2">Muscle</tissue>
    </source>
</reference>
<evidence type="ECO:0000313" key="2">
    <source>
        <dbReference type="EMBL" id="KAK1883115.1"/>
    </source>
</evidence>
<keyword evidence="3" id="KW-1185">Reference proteome</keyword>
<keyword evidence="1" id="KW-0812">Transmembrane</keyword>
<protein>
    <submittedName>
        <fullName evidence="2">Type 4 fimbrial assembly protein PilB</fullName>
    </submittedName>
</protein>
<dbReference type="EMBL" id="JASDAP010000023">
    <property type="protein sequence ID" value="KAK1883115.1"/>
    <property type="molecule type" value="Genomic_DNA"/>
</dbReference>
<gene>
    <name evidence="2" type="ORF">KUDE01_023890</name>
</gene>
<sequence length="172" mass="18677">MCLSPELMNISCSSEGDEVEFMLTLNGLVLMQTRGHSQSPSGYRTANMESVADSLAIQSETSVSNVTISMQCQQTGDLLCRVSNNFSRDETVTHLKNCQGCVPSFPVVALAVAGTAITLLLLVVALFLYGIKSHYLPRPATLNNGNPEEEIVYTEVRIMRNTRDSGPNQCAT</sequence>
<dbReference type="AlphaFoldDB" id="A0AAD9F2A7"/>
<name>A0AAD9F2A7_DISEL</name>
<comment type="caution">
    <text evidence="2">The sequence shown here is derived from an EMBL/GenBank/DDBJ whole genome shotgun (WGS) entry which is preliminary data.</text>
</comment>
<feature type="transmembrane region" description="Helical" evidence="1">
    <location>
        <begin position="105"/>
        <end position="129"/>
    </location>
</feature>